<feature type="transmembrane region" description="Helical" evidence="4">
    <location>
        <begin position="228"/>
        <end position="249"/>
    </location>
</feature>
<dbReference type="PROSITE" id="PS51720">
    <property type="entry name" value="G_AIG1"/>
    <property type="match status" value="1"/>
</dbReference>
<dbReference type="FunFam" id="3.40.50.300:FF:000366">
    <property type="entry name" value="GTPase, IMAP family member 2"/>
    <property type="match status" value="1"/>
</dbReference>
<feature type="transmembrane region" description="Helical" evidence="4">
    <location>
        <begin position="261"/>
        <end position="294"/>
    </location>
</feature>
<keyword evidence="2" id="KW-0547">Nucleotide-binding</keyword>
<dbReference type="CDD" id="cd01852">
    <property type="entry name" value="AIG1"/>
    <property type="match status" value="1"/>
</dbReference>
<sequence length="302" mass="31853">MVLVGKTGAGKSATGNTILGRKVFKSAMSSATVTSGCQKEVGQVEGQTLSVIDTPGLYDTFKTEEEVKMEIYQCISYLAPGPHAFLVVIHLGRFTKEEQDTVKLIQLIFGEKAADYTMVLFTRGDDLEEESVSIECFISTNPALRAFINGCGGRYLVFNNRSSDPSQVRELLEKVNTMVEVNGGRYYTNDLLDTAEKAIRQKMEDLLRKNPGMKVDAARRRAEKKNWFLKYVAGGFTGAGVGVGVGLGVEAAVCAGIGVEAAIAGAGMGAVGGPVGAAVGAGVGLIAAGIAVAVKKKACIIQ</sequence>
<keyword evidence="4" id="KW-0812">Transmembrane</keyword>
<dbReference type="InterPro" id="IPR006703">
    <property type="entry name" value="G_AIG1"/>
</dbReference>
<protein>
    <submittedName>
        <fullName evidence="6">GTPase IMAP family member 7-like</fullName>
    </submittedName>
</protein>
<dbReference type="STRING" id="8078.ENSFHEP00000015773"/>
<feature type="domain" description="AIG1-type G" evidence="5">
    <location>
        <begin position="1"/>
        <end position="196"/>
    </location>
</feature>
<evidence type="ECO:0000313" key="7">
    <source>
        <dbReference type="Proteomes" id="UP000265000"/>
    </source>
</evidence>
<dbReference type="Gene3D" id="3.40.50.300">
    <property type="entry name" value="P-loop containing nucleotide triphosphate hydrolases"/>
    <property type="match status" value="1"/>
</dbReference>
<dbReference type="Pfam" id="PF04548">
    <property type="entry name" value="AIG1"/>
    <property type="match status" value="1"/>
</dbReference>
<keyword evidence="4" id="KW-0472">Membrane</keyword>
<dbReference type="GeneTree" id="ENSGT01120000271858"/>
<accession>A0A3Q2PQ81</accession>
<dbReference type="GO" id="GO:0005525">
    <property type="term" value="F:GTP binding"/>
    <property type="evidence" value="ECO:0007669"/>
    <property type="project" value="UniProtKB-KW"/>
</dbReference>
<dbReference type="AlphaFoldDB" id="A0A3Q2PQ81"/>
<evidence type="ECO:0000256" key="3">
    <source>
        <dbReference type="ARBA" id="ARBA00023134"/>
    </source>
</evidence>
<reference evidence="6" key="1">
    <citation type="submission" date="2025-08" db="UniProtKB">
        <authorList>
            <consortium name="Ensembl"/>
        </authorList>
    </citation>
    <scope>IDENTIFICATION</scope>
</reference>
<keyword evidence="7" id="KW-1185">Reference proteome</keyword>
<evidence type="ECO:0000256" key="2">
    <source>
        <dbReference type="ARBA" id="ARBA00022741"/>
    </source>
</evidence>
<organism evidence="6 7">
    <name type="scientific">Fundulus heteroclitus</name>
    <name type="common">Killifish</name>
    <name type="synonym">Mummichog</name>
    <dbReference type="NCBI Taxonomy" id="8078"/>
    <lineage>
        <taxon>Eukaryota</taxon>
        <taxon>Metazoa</taxon>
        <taxon>Chordata</taxon>
        <taxon>Craniata</taxon>
        <taxon>Vertebrata</taxon>
        <taxon>Euteleostomi</taxon>
        <taxon>Actinopterygii</taxon>
        <taxon>Neopterygii</taxon>
        <taxon>Teleostei</taxon>
        <taxon>Neoteleostei</taxon>
        <taxon>Acanthomorphata</taxon>
        <taxon>Ovalentaria</taxon>
        <taxon>Atherinomorphae</taxon>
        <taxon>Cyprinodontiformes</taxon>
        <taxon>Fundulidae</taxon>
        <taxon>Fundulus</taxon>
    </lineage>
</organism>
<evidence type="ECO:0000313" key="6">
    <source>
        <dbReference type="Ensembl" id="ENSFHEP00000015773.1"/>
    </source>
</evidence>
<dbReference type="PANTHER" id="PTHR10903:SF186">
    <property type="entry name" value="GTPASE IMAP FAMILY MEMBER 4-LIKE-RELATED"/>
    <property type="match status" value="1"/>
</dbReference>
<reference evidence="6" key="2">
    <citation type="submission" date="2025-09" db="UniProtKB">
        <authorList>
            <consortium name="Ensembl"/>
        </authorList>
    </citation>
    <scope>IDENTIFICATION</scope>
</reference>
<proteinExistence type="inferred from homology"/>
<dbReference type="PANTHER" id="PTHR10903">
    <property type="entry name" value="GTPASE, IMAP FAMILY MEMBER-RELATED"/>
    <property type="match status" value="1"/>
</dbReference>
<keyword evidence="4" id="KW-1133">Transmembrane helix</keyword>
<dbReference type="SUPFAM" id="SSF52540">
    <property type="entry name" value="P-loop containing nucleoside triphosphate hydrolases"/>
    <property type="match status" value="1"/>
</dbReference>
<dbReference type="Proteomes" id="UP000265000">
    <property type="component" value="Unplaced"/>
</dbReference>
<comment type="similarity">
    <text evidence="1">Belongs to the TRAFAC class TrmE-Era-EngA-EngB-Septin-like GTPase superfamily. AIG1/Toc34/Toc159-like paraseptin GTPase family. IAN subfamily.</text>
</comment>
<keyword evidence="3" id="KW-0342">GTP-binding</keyword>
<evidence type="ECO:0000256" key="4">
    <source>
        <dbReference type="SAM" id="Phobius"/>
    </source>
</evidence>
<dbReference type="InterPro" id="IPR027417">
    <property type="entry name" value="P-loop_NTPase"/>
</dbReference>
<name>A0A3Q2PQ81_FUNHE</name>
<evidence type="ECO:0000256" key="1">
    <source>
        <dbReference type="ARBA" id="ARBA00008535"/>
    </source>
</evidence>
<evidence type="ECO:0000259" key="5">
    <source>
        <dbReference type="PROSITE" id="PS51720"/>
    </source>
</evidence>
<dbReference type="InterPro" id="IPR045058">
    <property type="entry name" value="GIMA/IAN/Toc"/>
</dbReference>
<dbReference type="Ensembl" id="ENSFHET00000023973.1">
    <property type="protein sequence ID" value="ENSFHEP00000015773.1"/>
    <property type="gene ID" value="ENSFHEG00000017403.1"/>
</dbReference>